<protein>
    <submittedName>
        <fullName evidence="1">Uncharacterized protein</fullName>
    </submittedName>
</protein>
<name>A0ABM8S963_9BACT</name>
<evidence type="ECO:0000313" key="2">
    <source>
        <dbReference type="Proteomes" id="UP000675880"/>
    </source>
</evidence>
<keyword evidence="2" id="KW-1185">Reference proteome</keyword>
<evidence type="ECO:0000313" key="1">
    <source>
        <dbReference type="EMBL" id="CAE6796142.1"/>
    </source>
</evidence>
<accession>A0ABM8S963</accession>
<organism evidence="1 2">
    <name type="scientific">Nitrospira defluvii</name>
    <dbReference type="NCBI Taxonomy" id="330214"/>
    <lineage>
        <taxon>Bacteria</taxon>
        <taxon>Pseudomonadati</taxon>
        <taxon>Nitrospirota</taxon>
        <taxon>Nitrospiria</taxon>
        <taxon>Nitrospirales</taxon>
        <taxon>Nitrospiraceae</taxon>
        <taxon>Nitrospira</taxon>
    </lineage>
</organism>
<comment type="caution">
    <text evidence="1">The sequence shown here is derived from an EMBL/GenBank/DDBJ whole genome shotgun (WGS) entry which is preliminary data.</text>
</comment>
<gene>
    <name evidence="1" type="ORF">NSPZN2_70101</name>
</gene>
<sequence length="80" mass="8737">MRCVGPVMGKPHSLLTYRDAVKSKKEAVAGSVGAGFIHQLGPSNDGAYETVRSIHRPRLLSWSRMSSSLARYSLSVKVLH</sequence>
<proteinExistence type="predicted"/>
<dbReference type="Proteomes" id="UP000675880">
    <property type="component" value="Unassembled WGS sequence"/>
</dbReference>
<dbReference type="EMBL" id="CAJNBJ010000020">
    <property type="protein sequence ID" value="CAE6796142.1"/>
    <property type="molecule type" value="Genomic_DNA"/>
</dbReference>
<reference evidence="1 2" key="1">
    <citation type="submission" date="2021-02" db="EMBL/GenBank/DDBJ databases">
        <authorList>
            <person name="Han P."/>
        </authorList>
    </citation>
    <scope>NUCLEOTIDE SEQUENCE [LARGE SCALE GENOMIC DNA]</scope>
    <source>
        <strain evidence="1">Candidatus Nitrospira sp. ZN2</strain>
    </source>
</reference>